<name>A0A3P1CU01_9BACT</name>
<sequence>MPHFYAFFCLVFSLLSISASAQKAAPDASEKLLCRRLNYLMALKKQVAKDHWAAYGKRTVENEIRFYTEQGVYLVNPQKQTLAETRTESCHCPGFKLFRVNDSLNTSYQMFTNFADGIAACNDVTVSRRYIPDVKDTETWAMMVVHEQFHQYQTNHKPFQKRAIAMLSGGQYLSHDSIRAIYNANPAFKKAVNQENDLLLVCLQTDRKTAIDSMLTQLLRIRNERLASYKKATGFDLSVKEEFEQIAEAGTRYIEYHLSNDFKKYPVDPRLAAVDTSYHANRGFANYSLEHEGQYLYKMGATYYYALGFNSIRLVEKLGIPFKDRMYAEPDYSFTKVFEAYLKKRF</sequence>
<gene>
    <name evidence="2" type="ORF">EHT87_00495</name>
</gene>
<evidence type="ECO:0000256" key="1">
    <source>
        <dbReference type="SAM" id="SignalP"/>
    </source>
</evidence>
<accession>A0A3P1CU01</accession>
<dbReference type="RefSeq" id="WP_124902784.1">
    <property type="nucleotide sequence ID" value="NZ_RQJP01000001.1"/>
</dbReference>
<dbReference type="AlphaFoldDB" id="A0A3P1CU01"/>
<feature type="signal peptide" evidence="1">
    <location>
        <begin position="1"/>
        <end position="21"/>
    </location>
</feature>
<reference evidence="2 3" key="1">
    <citation type="submission" date="2018-11" db="EMBL/GenBank/DDBJ databases">
        <authorList>
            <person name="Zhou Z."/>
            <person name="Wang G."/>
        </authorList>
    </citation>
    <scope>NUCLEOTIDE SEQUENCE [LARGE SCALE GENOMIC DNA]</scope>
    <source>
        <strain evidence="2 3">KCTC42998</strain>
    </source>
</reference>
<comment type="caution">
    <text evidence="2">The sequence shown here is derived from an EMBL/GenBank/DDBJ whole genome shotgun (WGS) entry which is preliminary data.</text>
</comment>
<keyword evidence="3" id="KW-1185">Reference proteome</keyword>
<proteinExistence type="predicted"/>
<evidence type="ECO:0000313" key="2">
    <source>
        <dbReference type="EMBL" id="RRB16805.1"/>
    </source>
</evidence>
<protein>
    <recommendedName>
        <fullName evidence="4">DUF2268 domain-containing protein</fullName>
    </recommendedName>
</protein>
<dbReference type="OrthoDB" id="1491184at2"/>
<dbReference type="EMBL" id="RQJP01000001">
    <property type="protein sequence ID" value="RRB16805.1"/>
    <property type="molecule type" value="Genomic_DNA"/>
</dbReference>
<keyword evidence="1" id="KW-0732">Signal</keyword>
<dbReference type="Proteomes" id="UP000274271">
    <property type="component" value="Unassembled WGS sequence"/>
</dbReference>
<evidence type="ECO:0000313" key="3">
    <source>
        <dbReference type="Proteomes" id="UP000274271"/>
    </source>
</evidence>
<feature type="chain" id="PRO_5018201594" description="DUF2268 domain-containing protein" evidence="1">
    <location>
        <begin position="22"/>
        <end position="346"/>
    </location>
</feature>
<evidence type="ECO:0008006" key="4">
    <source>
        <dbReference type="Google" id="ProtNLM"/>
    </source>
</evidence>
<organism evidence="2 3">
    <name type="scientific">Larkinella knui</name>
    <dbReference type="NCBI Taxonomy" id="2025310"/>
    <lineage>
        <taxon>Bacteria</taxon>
        <taxon>Pseudomonadati</taxon>
        <taxon>Bacteroidota</taxon>
        <taxon>Cytophagia</taxon>
        <taxon>Cytophagales</taxon>
        <taxon>Spirosomataceae</taxon>
        <taxon>Larkinella</taxon>
    </lineage>
</organism>